<keyword evidence="1" id="KW-1133">Transmembrane helix</keyword>
<evidence type="ECO:0000313" key="2">
    <source>
        <dbReference type="EMBL" id="GAX90493.1"/>
    </source>
</evidence>
<feature type="transmembrane region" description="Helical" evidence="1">
    <location>
        <begin position="42"/>
        <end position="59"/>
    </location>
</feature>
<protein>
    <submittedName>
        <fullName evidence="2">Uncharacterized protein</fullName>
    </submittedName>
</protein>
<gene>
    <name evidence="2" type="ORF">EFBL_2120</name>
</gene>
<keyword evidence="3" id="KW-1185">Reference proteome</keyword>
<reference evidence="3" key="1">
    <citation type="submission" date="2017-07" db="EMBL/GenBank/DDBJ databases">
        <title>Draft genome sequence of Effusibacillus lacus strain skLN1.</title>
        <authorList>
            <person name="Watanabe M."/>
            <person name="Kojima H."/>
            <person name="Fukui M."/>
        </authorList>
    </citation>
    <scope>NUCLEOTIDE SEQUENCE [LARGE SCALE GENOMIC DNA]</scope>
    <source>
        <strain evidence="3">skLN1</strain>
    </source>
</reference>
<dbReference type="Proteomes" id="UP000217785">
    <property type="component" value="Unassembled WGS sequence"/>
</dbReference>
<feature type="transmembrane region" description="Helical" evidence="1">
    <location>
        <begin position="103"/>
        <end position="126"/>
    </location>
</feature>
<dbReference type="AlphaFoldDB" id="A0A292YNZ8"/>
<sequence length="161" mass="17644">MTAGKQTARLQGVQPTEWKLVLGTGAVMGIVAGLLSLPGKEWFNWTVPGGMMVASWIVVNRAKRSRFRAGFISSSLAGILAWGLYMGITYSNFVATVGSFTAALQYSAAFLLPLVLIIGLFGTWMFSRTRERVLAAQERVRTERTVRGSNFKSHTKPGKKK</sequence>
<dbReference type="EMBL" id="BDUF01000057">
    <property type="protein sequence ID" value="GAX90493.1"/>
    <property type="molecule type" value="Genomic_DNA"/>
</dbReference>
<organism evidence="2 3">
    <name type="scientific">Effusibacillus lacus</name>
    <dbReference type="NCBI Taxonomy" id="1348429"/>
    <lineage>
        <taxon>Bacteria</taxon>
        <taxon>Bacillati</taxon>
        <taxon>Bacillota</taxon>
        <taxon>Bacilli</taxon>
        <taxon>Bacillales</taxon>
        <taxon>Alicyclobacillaceae</taxon>
        <taxon>Effusibacillus</taxon>
    </lineage>
</organism>
<evidence type="ECO:0000256" key="1">
    <source>
        <dbReference type="SAM" id="Phobius"/>
    </source>
</evidence>
<accession>A0A292YNZ8</accession>
<dbReference type="RefSeq" id="WP_096182216.1">
    <property type="nucleotide sequence ID" value="NZ_BDUF01000057.1"/>
</dbReference>
<feature type="transmembrane region" description="Helical" evidence="1">
    <location>
        <begin position="71"/>
        <end position="91"/>
    </location>
</feature>
<dbReference type="OrthoDB" id="9980483at2"/>
<feature type="transmembrane region" description="Helical" evidence="1">
    <location>
        <begin position="20"/>
        <end position="36"/>
    </location>
</feature>
<name>A0A292YNZ8_9BACL</name>
<keyword evidence="1" id="KW-0472">Membrane</keyword>
<proteinExistence type="predicted"/>
<comment type="caution">
    <text evidence="2">The sequence shown here is derived from an EMBL/GenBank/DDBJ whole genome shotgun (WGS) entry which is preliminary data.</text>
</comment>
<keyword evidence="1" id="KW-0812">Transmembrane</keyword>
<evidence type="ECO:0000313" key="3">
    <source>
        <dbReference type="Proteomes" id="UP000217785"/>
    </source>
</evidence>